<dbReference type="Proteomes" id="UP000187455">
    <property type="component" value="Unassembled WGS sequence"/>
</dbReference>
<proteinExistence type="predicted"/>
<comment type="caution">
    <text evidence="1">The sequence shown here is derived from an EMBL/GenBank/DDBJ whole genome shotgun (WGS) entry which is preliminary data.</text>
</comment>
<name>A0A1R0GWE2_9FUNG</name>
<dbReference type="EMBL" id="LSSL01002657">
    <property type="protein sequence ID" value="OLY81224.1"/>
    <property type="molecule type" value="Genomic_DNA"/>
</dbReference>
<dbReference type="OrthoDB" id="119028at2759"/>
<accession>A0A1R0GWE2</accession>
<protein>
    <recommendedName>
        <fullName evidence="3">MULE transposase domain-containing protein</fullName>
    </recommendedName>
</protein>
<reference evidence="1 2" key="1">
    <citation type="journal article" date="2016" name="Mol. Biol. Evol.">
        <title>Genome-Wide Survey of Gut Fungi (Harpellales) Reveals the First Horizontally Transferred Ubiquitin Gene from a Mosquito Host.</title>
        <authorList>
            <person name="Wang Y."/>
            <person name="White M.M."/>
            <person name="Kvist S."/>
            <person name="Moncalvo J.M."/>
        </authorList>
    </citation>
    <scope>NUCLEOTIDE SEQUENCE [LARGE SCALE GENOMIC DNA]</scope>
    <source>
        <strain evidence="1 2">ALG-7-W6</strain>
    </source>
</reference>
<organism evidence="1 2">
    <name type="scientific">Smittium mucronatum</name>
    <dbReference type="NCBI Taxonomy" id="133383"/>
    <lineage>
        <taxon>Eukaryota</taxon>
        <taxon>Fungi</taxon>
        <taxon>Fungi incertae sedis</taxon>
        <taxon>Zoopagomycota</taxon>
        <taxon>Kickxellomycotina</taxon>
        <taxon>Harpellomycetes</taxon>
        <taxon>Harpellales</taxon>
        <taxon>Legeriomycetaceae</taxon>
        <taxon>Smittium</taxon>
    </lineage>
</organism>
<dbReference type="AlphaFoldDB" id="A0A1R0GWE2"/>
<evidence type="ECO:0000313" key="1">
    <source>
        <dbReference type="EMBL" id="OLY81224.1"/>
    </source>
</evidence>
<keyword evidence="2" id="KW-1185">Reference proteome</keyword>
<evidence type="ECO:0008006" key="3">
    <source>
        <dbReference type="Google" id="ProtNLM"/>
    </source>
</evidence>
<sequence length="113" mass="12728">MRIFMTSEALIKIACKSENIHMDAKYKLIHLGYPIIVGVTDLNGTSTLGRVEISKNENTSSYFWVLKKTGKVAGLHGLTFNPRYFVANSAPQISRAVKIFRPGCKRINFWAHV</sequence>
<evidence type="ECO:0000313" key="2">
    <source>
        <dbReference type="Proteomes" id="UP000187455"/>
    </source>
</evidence>
<gene>
    <name evidence="1" type="ORF">AYI68_g4675</name>
</gene>